<feature type="signal peptide" evidence="1">
    <location>
        <begin position="1"/>
        <end position="20"/>
    </location>
</feature>
<organism evidence="2 3">
    <name type="scientific">Hymenobacter cavernae</name>
    <dbReference type="NCBI Taxonomy" id="2044852"/>
    <lineage>
        <taxon>Bacteria</taxon>
        <taxon>Pseudomonadati</taxon>
        <taxon>Bacteroidota</taxon>
        <taxon>Cytophagia</taxon>
        <taxon>Cytophagales</taxon>
        <taxon>Hymenobacteraceae</taxon>
        <taxon>Hymenobacter</taxon>
    </lineage>
</organism>
<keyword evidence="1" id="KW-0732">Signal</keyword>
<evidence type="ECO:0000313" key="2">
    <source>
        <dbReference type="EMBL" id="GGE97086.1"/>
    </source>
</evidence>
<evidence type="ECO:0000256" key="1">
    <source>
        <dbReference type="SAM" id="SignalP"/>
    </source>
</evidence>
<name>A0ABQ1TKQ9_9BACT</name>
<dbReference type="Proteomes" id="UP000632273">
    <property type="component" value="Unassembled WGS sequence"/>
</dbReference>
<keyword evidence="3" id="KW-1185">Reference proteome</keyword>
<protein>
    <recommendedName>
        <fullName evidence="4">Curli assembly protein CsgC</fullName>
    </recommendedName>
</protein>
<dbReference type="InterPro" id="IPR053722">
    <property type="entry name" value="Curli_assembly_CsgC/AgfC"/>
</dbReference>
<sequence>MNCNLLYASLLSLAPTLAQAPAPCEAHLDLGREGTILTVTGRCRNLLATPGHYRYELLLDRQGQGGRSHNQQGGAFDVPPRQEAVLARQQLNATPKDALRIRLRILSQEGRLLAQDSVLQSPEG</sequence>
<dbReference type="NCBIfam" id="NF041112">
    <property type="entry name" value="chap_CsgH_alph"/>
    <property type="match status" value="1"/>
</dbReference>
<accession>A0ABQ1TKQ9</accession>
<dbReference type="Gene3D" id="2.60.40.2420">
    <property type="match status" value="1"/>
</dbReference>
<comment type="caution">
    <text evidence="2">The sequence shown here is derived from an EMBL/GenBank/DDBJ whole genome shotgun (WGS) entry which is preliminary data.</text>
</comment>
<dbReference type="InterPro" id="IPR047726">
    <property type="entry name" value="CsgH_dom"/>
</dbReference>
<gene>
    <name evidence="2" type="ORF">GCM10011383_04780</name>
</gene>
<dbReference type="EMBL" id="BMHT01000001">
    <property type="protein sequence ID" value="GGE97086.1"/>
    <property type="molecule type" value="Genomic_DNA"/>
</dbReference>
<dbReference type="RefSeq" id="WP_188810567.1">
    <property type="nucleotide sequence ID" value="NZ_BMHT01000001.1"/>
</dbReference>
<evidence type="ECO:0008006" key="4">
    <source>
        <dbReference type="Google" id="ProtNLM"/>
    </source>
</evidence>
<proteinExistence type="predicted"/>
<evidence type="ECO:0000313" key="3">
    <source>
        <dbReference type="Proteomes" id="UP000632273"/>
    </source>
</evidence>
<reference evidence="3" key="1">
    <citation type="journal article" date="2019" name="Int. J. Syst. Evol. Microbiol.">
        <title>The Global Catalogue of Microorganisms (GCM) 10K type strain sequencing project: providing services to taxonomists for standard genome sequencing and annotation.</title>
        <authorList>
            <consortium name="The Broad Institute Genomics Platform"/>
            <consortium name="The Broad Institute Genome Sequencing Center for Infectious Disease"/>
            <person name="Wu L."/>
            <person name="Ma J."/>
        </authorList>
    </citation>
    <scope>NUCLEOTIDE SEQUENCE [LARGE SCALE GENOMIC DNA]</scope>
    <source>
        <strain evidence="3">CGMCC 1.15197</strain>
    </source>
</reference>
<feature type="chain" id="PRO_5047320803" description="Curli assembly protein CsgC" evidence="1">
    <location>
        <begin position="21"/>
        <end position="124"/>
    </location>
</feature>